<gene>
    <name evidence="2" type="ORF">A3H70_05105</name>
</gene>
<sequence>MIAKLLKNNSGFTLFEVLIAMTVGVALLGLALSIYTLSLRSLATSANRSELTQNSRVIIERLTRDIRQTRQVATPLAETAEAESPALPKELELQDGHAPDKIQYIRYYVTGTDLKRQVKEYYFPAEPLVLVTFDAVDDFGNPAQARLIEDLLVGQYVSNLKFYGHNPVTAELYLQKSSATQTTRTTLFGRNL</sequence>
<evidence type="ECO:0008006" key="4">
    <source>
        <dbReference type="Google" id="ProtNLM"/>
    </source>
</evidence>
<protein>
    <recommendedName>
        <fullName evidence="4">Type II secretion system protein J</fullName>
    </recommendedName>
</protein>
<keyword evidence="1" id="KW-0472">Membrane</keyword>
<dbReference type="STRING" id="1798553.A3H70_05105"/>
<accession>A0A1G2BQ48</accession>
<dbReference type="NCBIfam" id="TIGR02532">
    <property type="entry name" value="IV_pilin_GFxxxE"/>
    <property type="match status" value="1"/>
</dbReference>
<comment type="caution">
    <text evidence="2">The sequence shown here is derived from an EMBL/GenBank/DDBJ whole genome shotgun (WGS) entry which is preliminary data.</text>
</comment>
<evidence type="ECO:0000313" key="2">
    <source>
        <dbReference type="EMBL" id="OGY91243.1"/>
    </source>
</evidence>
<feature type="transmembrane region" description="Helical" evidence="1">
    <location>
        <begin position="12"/>
        <end position="35"/>
    </location>
</feature>
<name>A0A1G2BQ48_9BACT</name>
<dbReference type="AlphaFoldDB" id="A0A1G2BQ48"/>
<evidence type="ECO:0000313" key="3">
    <source>
        <dbReference type="Proteomes" id="UP000178109"/>
    </source>
</evidence>
<dbReference type="EMBL" id="MHKO01000050">
    <property type="protein sequence ID" value="OGY91243.1"/>
    <property type="molecule type" value="Genomic_DNA"/>
</dbReference>
<dbReference type="Proteomes" id="UP000178109">
    <property type="component" value="Unassembled WGS sequence"/>
</dbReference>
<evidence type="ECO:0000256" key="1">
    <source>
        <dbReference type="SAM" id="Phobius"/>
    </source>
</evidence>
<dbReference type="InterPro" id="IPR012902">
    <property type="entry name" value="N_methyl_site"/>
</dbReference>
<dbReference type="Pfam" id="PF07963">
    <property type="entry name" value="N_methyl"/>
    <property type="match status" value="1"/>
</dbReference>
<reference evidence="2 3" key="1">
    <citation type="journal article" date="2016" name="Nat. Commun.">
        <title>Thousands of microbial genomes shed light on interconnected biogeochemical processes in an aquifer system.</title>
        <authorList>
            <person name="Anantharaman K."/>
            <person name="Brown C.T."/>
            <person name="Hug L.A."/>
            <person name="Sharon I."/>
            <person name="Castelle C.J."/>
            <person name="Probst A.J."/>
            <person name="Thomas B.C."/>
            <person name="Singh A."/>
            <person name="Wilkins M.J."/>
            <person name="Karaoz U."/>
            <person name="Brodie E.L."/>
            <person name="Williams K.H."/>
            <person name="Hubbard S.S."/>
            <person name="Banfield J.F."/>
        </authorList>
    </citation>
    <scope>NUCLEOTIDE SEQUENCE [LARGE SCALE GENOMIC DNA]</scope>
</reference>
<proteinExistence type="predicted"/>
<organism evidence="2 3">
    <name type="scientific">Candidatus Komeilibacteria bacterium RIFCSPLOWO2_02_FULL_48_11</name>
    <dbReference type="NCBI Taxonomy" id="1798553"/>
    <lineage>
        <taxon>Bacteria</taxon>
        <taxon>Candidatus Komeiliibacteriota</taxon>
    </lineage>
</organism>
<keyword evidence="1" id="KW-0812">Transmembrane</keyword>
<keyword evidence="1" id="KW-1133">Transmembrane helix</keyword>